<evidence type="ECO:0000259" key="5">
    <source>
        <dbReference type="SMART" id="SM00563"/>
    </source>
</evidence>
<keyword evidence="4" id="KW-0812">Transmembrane</keyword>
<evidence type="ECO:0000256" key="3">
    <source>
        <dbReference type="ARBA" id="ARBA00023315"/>
    </source>
</evidence>
<protein>
    <submittedName>
        <fullName evidence="6">1-Acyl-sn-glycerol-3-phosphate acyltransferase</fullName>
        <ecNumber evidence="6">2.3.1.51</ecNumber>
    </submittedName>
</protein>
<dbReference type="SUPFAM" id="SSF69593">
    <property type="entry name" value="Glycerol-3-phosphate (1)-acyltransferase"/>
    <property type="match status" value="1"/>
</dbReference>
<evidence type="ECO:0000256" key="1">
    <source>
        <dbReference type="ARBA" id="ARBA00005189"/>
    </source>
</evidence>
<dbReference type="InterPro" id="IPR002123">
    <property type="entry name" value="Plipid/glycerol_acylTrfase"/>
</dbReference>
<sequence>MIRIRAWLFMSYFIILTLIMGVIAMPIRALRRQKLALRYAQLWSSLTLRGLSLICRIRITVIGRENLPSGACLVASQHQSFFDGFIWMTIAEQPAYVIKQELTRIPFIGPMLILSGMVPVERAAGAKALRALMKATQEHFDEGRQIIIFPEGTRTVPGERVPLQPGVVALAKQAAVPVIPVATNSGLHWPRRGWLMTPGEIIIAIGEALPANAGRHSLIDSIYRSWDKLCAAHDMPHPVDNSVDLGR</sequence>
<keyword evidence="4" id="KW-0472">Membrane</keyword>
<dbReference type="GO" id="GO:0006654">
    <property type="term" value="P:phosphatidic acid biosynthetic process"/>
    <property type="evidence" value="ECO:0007669"/>
    <property type="project" value="TreeGrafter"/>
</dbReference>
<dbReference type="Pfam" id="PF01553">
    <property type="entry name" value="Acyltransferase"/>
    <property type="match status" value="1"/>
</dbReference>
<dbReference type="Proteomes" id="UP000027583">
    <property type="component" value="Unassembled WGS sequence"/>
</dbReference>
<reference evidence="6 7" key="1">
    <citation type="journal article" date="2014" name="Genome Biol. Evol.">
        <title>Acetic acid bacteria genomes reveal functional traits for adaptation to life in insect guts.</title>
        <authorList>
            <person name="Chouaia B."/>
            <person name="Gaiarsa S."/>
            <person name="Crotti E."/>
            <person name="Comandatore F."/>
            <person name="Degli Esposti M."/>
            <person name="Ricci I."/>
            <person name="Alma A."/>
            <person name="Favia G."/>
            <person name="Bandi C."/>
            <person name="Daffonchio D."/>
        </authorList>
    </citation>
    <scope>NUCLEOTIDE SEQUENCE [LARGE SCALE GENOMIC DNA]</scope>
    <source>
        <strain evidence="6 7">SF2.1</strain>
    </source>
</reference>
<organism evidence="6 7">
    <name type="scientific">Asaia bogorensis</name>
    <dbReference type="NCBI Taxonomy" id="91915"/>
    <lineage>
        <taxon>Bacteria</taxon>
        <taxon>Pseudomonadati</taxon>
        <taxon>Pseudomonadota</taxon>
        <taxon>Alphaproteobacteria</taxon>
        <taxon>Acetobacterales</taxon>
        <taxon>Acetobacteraceae</taxon>
        <taxon>Asaia</taxon>
    </lineage>
</organism>
<feature type="domain" description="Phospholipid/glycerol acyltransferase" evidence="5">
    <location>
        <begin position="72"/>
        <end position="186"/>
    </location>
</feature>
<dbReference type="EMBL" id="CBLX010000013">
    <property type="protein sequence ID" value="CDG39926.1"/>
    <property type="molecule type" value="Genomic_DNA"/>
</dbReference>
<evidence type="ECO:0000256" key="2">
    <source>
        <dbReference type="ARBA" id="ARBA00022679"/>
    </source>
</evidence>
<dbReference type="PANTHER" id="PTHR10434">
    <property type="entry name" value="1-ACYL-SN-GLYCEROL-3-PHOSPHATE ACYLTRANSFERASE"/>
    <property type="match status" value="1"/>
</dbReference>
<dbReference type="AlphaFoldDB" id="A0A060QKI3"/>
<accession>A0A060QKI3</accession>
<comment type="caution">
    <text evidence="6">The sequence shown here is derived from an EMBL/GenBank/DDBJ whole genome shotgun (WGS) entry which is preliminary data.</text>
</comment>
<dbReference type="eggNOG" id="COG0204">
    <property type="taxonomic scope" value="Bacteria"/>
</dbReference>
<dbReference type="EC" id="2.3.1.51" evidence="6"/>
<comment type="pathway">
    <text evidence="1">Lipid metabolism.</text>
</comment>
<keyword evidence="4" id="KW-1133">Transmembrane helix</keyword>
<gene>
    <name evidence="6" type="ORF">ASAP_1881</name>
</gene>
<evidence type="ECO:0000313" key="6">
    <source>
        <dbReference type="EMBL" id="CDG39926.1"/>
    </source>
</evidence>
<dbReference type="PANTHER" id="PTHR10434:SF40">
    <property type="entry name" value="1-ACYL-SN-GLYCEROL-3-PHOSPHATE ACYLTRANSFERASE"/>
    <property type="match status" value="1"/>
</dbReference>
<evidence type="ECO:0000256" key="4">
    <source>
        <dbReference type="SAM" id="Phobius"/>
    </source>
</evidence>
<keyword evidence="2 6" id="KW-0808">Transferase</keyword>
<name>A0A060QKI3_9PROT</name>
<dbReference type="CDD" id="cd07989">
    <property type="entry name" value="LPLAT_AGPAT-like"/>
    <property type="match status" value="1"/>
</dbReference>
<evidence type="ECO:0000313" key="7">
    <source>
        <dbReference type="Proteomes" id="UP000027583"/>
    </source>
</evidence>
<feature type="transmembrane region" description="Helical" evidence="4">
    <location>
        <begin position="6"/>
        <end position="27"/>
    </location>
</feature>
<reference evidence="6 7" key="2">
    <citation type="journal article" date="2014" name="PLoS ONE">
        <title>Evolution of mitochondria reconstructed from the energy metabolism of living bacteria.</title>
        <authorList>
            <person name="Degli Esposti M."/>
            <person name="Chouaia B."/>
            <person name="Comandatore F."/>
            <person name="Crotti E."/>
            <person name="Sassera D."/>
            <person name="Lievens P.M."/>
            <person name="Daffonchio D."/>
            <person name="Bandi C."/>
        </authorList>
    </citation>
    <scope>NUCLEOTIDE SEQUENCE [LARGE SCALE GENOMIC DNA]</scope>
    <source>
        <strain evidence="6 7">SF2.1</strain>
    </source>
</reference>
<keyword evidence="3 6" id="KW-0012">Acyltransferase</keyword>
<proteinExistence type="predicted"/>
<dbReference type="GO" id="GO:0003841">
    <property type="term" value="F:1-acylglycerol-3-phosphate O-acyltransferase activity"/>
    <property type="evidence" value="ECO:0007669"/>
    <property type="project" value="UniProtKB-EC"/>
</dbReference>
<dbReference type="SMART" id="SM00563">
    <property type="entry name" value="PlsC"/>
    <property type="match status" value="1"/>
</dbReference>
<dbReference type="RefSeq" id="WP_023978127.1">
    <property type="nucleotide sequence ID" value="NZ_CBLX010000013.1"/>
</dbReference>